<protein>
    <submittedName>
        <fullName evidence="2">Alba domain-containing protein</fullName>
    </submittedName>
</protein>
<keyword evidence="1" id="KW-1185">Reference proteome</keyword>
<evidence type="ECO:0000313" key="2">
    <source>
        <dbReference type="WBParaSite" id="ACAC_0000666601-mRNA-1"/>
    </source>
</evidence>
<sequence length="74" mass="8273">MKAASSKVTRRRLSPKTLELICKRRIVIRAAGSRELTSKLAKQCGQAIKEDLEERRVAVMLEAAEAGKSIRKVH</sequence>
<name>A0A0K0D988_ANGCA</name>
<proteinExistence type="predicted"/>
<evidence type="ECO:0000313" key="1">
    <source>
        <dbReference type="Proteomes" id="UP000035642"/>
    </source>
</evidence>
<reference evidence="2" key="2">
    <citation type="submission" date="2017-02" db="UniProtKB">
        <authorList>
            <consortium name="WormBaseParasite"/>
        </authorList>
    </citation>
    <scope>IDENTIFICATION</scope>
</reference>
<dbReference type="WBParaSite" id="ACAC_0000666601-mRNA-1">
    <property type="protein sequence ID" value="ACAC_0000666601-mRNA-1"/>
    <property type="gene ID" value="ACAC_0000666601"/>
</dbReference>
<dbReference type="Proteomes" id="UP000035642">
    <property type="component" value="Unassembled WGS sequence"/>
</dbReference>
<accession>A0A0K0D988</accession>
<organism evidence="1 2">
    <name type="scientific">Angiostrongylus cantonensis</name>
    <name type="common">Rat lungworm</name>
    <dbReference type="NCBI Taxonomy" id="6313"/>
    <lineage>
        <taxon>Eukaryota</taxon>
        <taxon>Metazoa</taxon>
        <taxon>Ecdysozoa</taxon>
        <taxon>Nematoda</taxon>
        <taxon>Chromadorea</taxon>
        <taxon>Rhabditida</taxon>
        <taxon>Rhabditina</taxon>
        <taxon>Rhabditomorpha</taxon>
        <taxon>Strongyloidea</taxon>
        <taxon>Metastrongylidae</taxon>
        <taxon>Angiostrongylus</taxon>
    </lineage>
</organism>
<dbReference type="AlphaFoldDB" id="A0A0K0D988"/>
<reference evidence="1" key="1">
    <citation type="submission" date="2012-09" db="EMBL/GenBank/DDBJ databases">
        <authorList>
            <person name="Martin A.A."/>
        </authorList>
    </citation>
    <scope>NUCLEOTIDE SEQUENCE</scope>
</reference>